<dbReference type="STRING" id="35756.GCA_001044155_00191"/>
<evidence type="ECO:0000313" key="5">
    <source>
        <dbReference type="Proteomes" id="UP000254467"/>
    </source>
</evidence>
<dbReference type="EMBL" id="UFXQ01000001">
    <property type="protein sequence ID" value="STC69077.1"/>
    <property type="molecule type" value="Genomic_DNA"/>
</dbReference>
<dbReference type="RefSeq" id="WP_018581886.1">
    <property type="nucleotide sequence ID" value="NZ_UFXQ01000001.1"/>
</dbReference>
<protein>
    <submittedName>
        <fullName evidence="4">Rod-shaped morphology Protein</fullName>
    </submittedName>
</protein>
<feature type="region of interest" description="Disordered" evidence="3">
    <location>
        <begin position="67"/>
        <end position="92"/>
    </location>
</feature>
<evidence type="ECO:0000313" key="4">
    <source>
        <dbReference type="EMBL" id="STC69077.1"/>
    </source>
</evidence>
<feature type="coiled-coil region" evidence="2">
    <location>
        <begin position="110"/>
        <end position="165"/>
    </location>
</feature>
<dbReference type="InterPro" id="IPR007157">
    <property type="entry name" value="PspA_VIPP1"/>
</dbReference>
<sequence>MAKNPFSKGWKYLMASFDQKIDEHADPKVQIQQAVAAAKKQHQEITQQAASVIGNKKQLEMQLNRLQKSQADHQQKARTALQAADKAAAEGDAEKAAQFNSTAEVFASQLVSVEQELENTKQLYAAADQAASQAERQQKESEARLKEQLAEVDRLMAQADQAAMQEKTAEAMDTIGQFKTDDSVPTLDGVRDKIERRYADALGQQELMGNSVHDRMAEISSTGTDMKASAKLDEIRASMQGAGELTAGTGRSHEDEMAEAEAYLAEHADDADGGSTGDTPRA</sequence>
<proteinExistence type="inferred from homology"/>
<evidence type="ECO:0000256" key="1">
    <source>
        <dbReference type="ARBA" id="ARBA00043985"/>
    </source>
</evidence>
<evidence type="ECO:0000256" key="2">
    <source>
        <dbReference type="SAM" id="Coils"/>
    </source>
</evidence>
<dbReference type="AlphaFoldDB" id="A0A376CLI6"/>
<name>A0A376CLI6_9CORY</name>
<accession>A0A376CLI6</accession>
<keyword evidence="5" id="KW-1185">Reference proteome</keyword>
<keyword evidence="2" id="KW-0175">Coiled coil</keyword>
<organism evidence="4 5">
    <name type="scientific">Corynebacterium pilosum</name>
    <dbReference type="NCBI Taxonomy" id="35756"/>
    <lineage>
        <taxon>Bacteria</taxon>
        <taxon>Bacillati</taxon>
        <taxon>Actinomycetota</taxon>
        <taxon>Actinomycetes</taxon>
        <taxon>Mycobacteriales</taxon>
        <taxon>Corynebacteriaceae</taxon>
        <taxon>Corynebacterium</taxon>
    </lineage>
</organism>
<dbReference type="Pfam" id="PF04012">
    <property type="entry name" value="PspA_IM30"/>
    <property type="match status" value="1"/>
</dbReference>
<gene>
    <name evidence="4" type="ORF">NCTC11862_00857</name>
</gene>
<comment type="similarity">
    <text evidence="1">Belongs to the PspA/Vipp/IM30 family.</text>
</comment>
<feature type="region of interest" description="Disordered" evidence="3">
    <location>
        <begin position="245"/>
        <end position="282"/>
    </location>
</feature>
<evidence type="ECO:0000256" key="3">
    <source>
        <dbReference type="SAM" id="MobiDB-lite"/>
    </source>
</evidence>
<reference evidence="4 5" key="1">
    <citation type="submission" date="2018-06" db="EMBL/GenBank/DDBJ databases">
        <authorList>
            <consortium name="Pathogen Informatics"/>
            <person name="Doyle S."/>
        </authorList>
    </citation>
    <scope>NUCLEOTIDE SEQUENCE [LARGE SCALE GENOMIC DNA]</scope>
    <source>
        <strain evidence="4 5">NCTC11862</strain>
    </source>
</reference>
<dbReference type="Proteomes" id="UP000254467">
    <property type="component" value="Unassembled WGS sequence"/>
</dbReference>
<dbReference type="OrthoDB" id="3542619at2"/>